<gene>
    <name evidence="2" type="ORF">C6Q15_28220</name>
</gene>
<comment type="caution">
    <text evidence="2">The sequence shown here is derived from an EMBL/GenBank/DDBJ whole genome shotgun (WGS) entry which is preliminary data.</text>
</comment>
<evidence type="ECO:0000313" key="3">
    <source>
        <dbReference type="Proteomes" id="UP000238982"/>
    </source>
</evidence>
<evidence type="ECO:0000313" key="2">
    <source>
        <dbReference type="EMBL" id="PRF54653.1"/>
    </source>
</evidence>
<protein>
    <submittedName>
        <fullName evidence="2">Uncharacterized protein</fullName>
    </submittedName>
</protein>
<reference evidence="2 3" key="1">
    <citation type="submission" date="2018-03" db="EMBL/GenBank/DDBJ databases">
        <authorList>
            <person name="Keele B.F."/>
        </authorList>
    </citation>
    <scope>NUCLEOTIDE SEQUENCE [LARGE SCALE GENOMIC DNA]</scope>
    <source>
        <strain evidence="2 3">AU19729</strain>
    </source>
</reference>
<sequence length="95" mass="10463">MIFRETIDLFGEKIVERISEAAPGRKPTQPKGYAAQPGTGPAGETCKTCAHKRSTEGHTAKVYWKCKLMQHAWTGGPGSDIRMRSPACARWMKGD</sequence>
<dbReference type="AlphaFoldDB" id="A0A2S9MBN5"/>
<name>A0A2S9MBN5_9BURK</name>
<organism evidence="2 3">
    <name type="scientific">Burkholderia multivorans</name>
    <dbReference type="NCBI Taxonomy" id="87883"/>
    <lineage>
        <taxon>Bacteria</taxon>
        <taxon>Pseudomonadati</taxon>
        <taxon>Pseudomonadota</taxon>
        <taxon>Betaproteobacteria</taxon>
        <taxon>Burkholderiales</taxon>
        <taxon>Burkholderiaceae</taxon>
        <taxon>Burkholderia</taxon>
        <taxon>Burkholderia cepacia complex</taxon>
    </lineage>
</organism>
<proteinExistence type="predicted"/>
<dbReference type="EMBL" id="PVGH01000107">
    <property type="protein sequence ID" value="PRF54653.1"/>
    <property type="molecule type" value="Genomic_DNA"/>
</dbReference>
<accession>A0A2S9MBN5</accession>
<dbReference type="RefSeq" id="WP_105798771.1">
    <property type="nucleotide sequence ID" value="NZ_PVGH01000107.1"/>
</dbReference>
<evidence type="ECO:0000256" key="1">
    <source>
        <dbReference type="SAM" id="MobiDB-lite"/>
    </source>
</evidence>
<feature type="region of interest" description="Disordered" evidence="1">
    <location>
        <begin position="20"/>
        <end position="44"/>
    </location>
</feature>
<dbReference type="Proteomes" id="UP000238982">
    <property type="component" value="Unassembled WGS sequence"/>
</dbReference>